<feature type="transmembrane region" description="Helical" evidence="6">
    <location>
        <begin position="447"/>
        <end position="466"/>
    </location>
</feature>
<keyword evidence="5 6" id="KW-0472">Membrane</keyword>
<feature type="transmembrane region" description="Helical" evidence="6">
    <location>
        <begin position="425"/>
        <end position="441"/>
    </location>
</feature>
<feature type="transmembrane region" description="Helical" evidence="6">
    <location>
        <begin position="394"/>
        <end position="413"/>
    </location>
</feature>
<evidence type="ECO:0000256" key="6">
    <source>
        <dbReference type="SAM" id="Phobius"/>
    </source>
</evidence>
<keyword evidence="8" id="KW-1185">Reference proteome</keyword>
<evidence type="ECO:0000256" key="2">
    <source>
        <dbReference type="ARBA" id="ARBA00022475"/>
    </source>
</evidence>
<feature type="transmembrane region" description="Helical" evidence="6">
    <location>
        <begin position="308"/>
        <end position="330"/>
    </location>
</feature>
<dbReference type="Proteomes" id="UP001596439">
    <property type="component" value="Unassembled WGS sequence"/>
</dbReference>
<feature type="transmembrane region" description="Helical" evidence="6">
    <location>
        <begin position="336"/>
        <end position="357"/>
    </location>
</feature>
<feature type="transmembrane region" description="Helical" evidence="6">
    <location>
        <begin position="245"/>
        <end position="266"/>
    </location>
</feature>
<dbReference type="PANTHER" id="PTHR30250:SF11">
    <property type="entry name" value="O-ANTIGEN TRANSPORTER-RELATED"/>
    <property type="match status" value="1"/>
</dbReference>
<keyword evidence="3 6" id="KW-0812">Transmembrane</keyword>
<dbReference type="InterPro" id="IPR002797">
    <property type="entry name" value="Polysacc_synth"/>
</dbReference>
<feature type="transmembrane region" description="Helical" evidence="6">
    <location>
        <begin position="121"/>
        <end position="141"/>
    </location>
</feature>
<feature type="transmembrane region" description="Helical" evidence="6">
    <location>
        <begin position="78"/>
        <end position="97"/>
    </location>
</feature>
<feature type="transmembrane region" description="Helical" evidence="6">
    <location>
        <begin position="178"/>
        <end position="198"/>
    </location>
</feature>
<proteinExistence type="predicted"/>
<dbReference type="InterPro" id="IPR050833">
    <property type="entry name" value="Poly_Biosynth_Transport"/>
</dbReference>
<evidence type="ECO:0000256" key="1">
    <source>
        <dbReference type="ARBA" id="ARBA00004651"/>
    </source>
</evidence>
<feature type="transmembrane region" description="Helical" evidence="6">
    <location>
        <begin position="369"/>
        <end position="388"/>
    </location>
</feature>
<sequence length="482" mass="55737">MSKFKDGFKWMLLLSTFAIPIQFLISVVIGRVSAEALGIYASVELILSLIVIFIFIGGEYTFIKFIPRFKSKKSSINFYLSSLVVLSILYIFIILSFEYTRVYFEEELKISRFEALFTYKLYYLGYLYLLWSISVAYLKGMNSLKYATISQKMPIVIPLIYFSTSIIFEFSLSTRSQVILSFYLMTIVGLSLSLYFIYKVKKNDEMISNKIKEYKSNSFKEIFKYSSYIYLSGIVIFIYEKLDQIIIMANFNIGILGIYFACYKISLLAKFIPKTMNQSLLPSFSEMISTDDKTSIEKYHNKNIKFNLIFSSLVSGFVVIFSENILSVYGIEFAEYSWLLSGLICLFFLGAPGQVNTNLIGIIGDGKKMLTISAFVVVVQLLSMYLAISYIGLWSILLARFLAVVLNQILTNYELRKLYKVHRNGMTYYLISTLLIIFSFIEHSSLISQIILLFIYIFIITIMYFNELTTLIKKMKIEVLQK</sequence>
<comment type="subcellular location">
    <subcellularLocation>
        <location evidence="1">Cell membrane</location>
        <topology evidence="1">Multi-pass membrane protein</topology>
    </subcellularLocation>
</comment>
<feature type="transmembrane region" description="Helical" evidence="6">
    <location>
        <begin position="12"/>
        <end position="32"/>
    </location>
</feature>
<feature type="transmembrane region" description="Helical" evidence="6">
    <location>
        <begin position="38"/>
        <end position="57"/>
    </location>
</feature>
<evidence type="ECO:0000256" key="4">
    <source>
        <dbReference type="ARBA" id="ARBA00022989"/>
    </source>
</evidence>
<comment type="caution">
    <text evidence="7">The sequence shown here is derived from an EMBL/GenBank/DDBJ whole genome shotgun (WGS) entry which is preliminary data.</text>
</comment>
<dbReference type="EMBL" id="JBHTCE010000001">
    <property type="protein sequence ID" value="MFC7388872.1"/>
    <property type="molecule type" value="Genomic_DNA"/>
</dbReference>
<feature type="transmembrane region" description="Helical" evidence="6">
    <location>
        <begin position="153"/>
        <end position="172"/>
    </location>
</feature>
<name>A0ABW2PIE3_9BACL</name>
<evidence type="ECO:0000256" key="3">
    <source>
        <dbReference type="ARBA" id="ARBA00022692"/>
    </source>
</evidence>
<protein>
    <submittedName>
        <fullName evidence="7">Lipopolysaccharide biosynthesis protein</fullName>
    </submittedName>
</protein>
<organism evidence="7 8">
    <name type="scientific">Exiguobacterium aestuarii</name>
    <dbReference type="NCBI Taxonomy" id="273527"/>
    <lineage>
        <taxon>Bacteria</taxon>
        <taxon>Bacillati</taxon>
        <taxon>Bacillota</taxon>
        <taxon>Bacilli</taxon>
        <taxon>Bacillales</taxon>
        <taxon>Bacillales Family XII. Incertae Sedis</taxon>
        <taxon>Exiguobacterium</taxon>
    </lineage>
</organism>
<dbReference type="PANTHER" id="PTHR30250">
    <property type="entry name" value="PST FAMILY PREDICTED COLANIC ACID TRANSPORTER"/>
    <property type="match status" value="1"/>
</dbReference>
<keyword evidence="2" id="KW-1003">Cell membrane</keyword>
<accession>A0ABW2PIE3</accession>
<gene>
    <name evidence="7" type="ORF">ACFQO8_01875</name>
</gene>
<evidence type="ECO:0000313" key="7">
    <source>
        <dbReference type="EMBL" id="MFC7388872.1"/>
    </source>
</evidence>
<evidence type="ECO:0000256" key="5">
    <source>
        <dbReference type="ARBA" id="ARBA00023136"/>
    </source>
</evidence>
<dbReference type="Pfam" id="PF01943">
    <property type="entry name" value="Polysacc_synt"/>
    <property type="match status" value="1"/>
</dbReference>
<keyword evidence="4 6" id="KW-1133">Transmembrane helix</keyword>
<reference evidence="8" key="1">
    <citation type="journal article" date="2019" name="Int. J. Syst. Evol. Microbiol.">
        <title>The Global Catalogue of Microorganisms (GCM) 10K type strain sequencing project: providing services to taxonomists for standard genome sequencing and annotation.</title>
        <authorList>
            <consortium name="The Broad Institute Genomics Platform"/>
            <consortium name="The Broad Institute Genome Sequencing Center for Infectious Disease"/>
            <person name="Wu L."/>
            <person name="Ma J."/>
        </authorList>
    </citation>
    <scope>NUCLEOTIDE SEQUENCE [LARGE SCALE GENOMIC DNA]</scope>
    <source>
        <strain evidence="8">CCUG 55590</strain>
    </source>
</reference>
<dbReference type="RefSeq" id="WP_214786438.1">
    <property type="nucleotide sequence ID" value="NZ_JANIEL010000007.1"/>
</dbReference>
<evidence type="ECO:0000313" key="8">
    <source>
        <dbReference type="Proteomes" id="UP001596439"/>
    </source>
</evidence>